<organism evidence="6 7">
    <name type="scientific">Lichenicola cladoniae</name>
    <dbReference type="NCBI Taxonomy" id="1484109"/>
    <lineage>
        <taxon>Bacteria</taxon>
        <taxon>Pseudomonadati</taxon>
        <taxon>Pseudomonadota</taxon>
        <taxon>Alphaproteobacteria</taxon>
        <taxon>Acetobacterales</taxon>
        <taxon>Acetobacteraceae</taxon>
        <taxon>Lichenicola</taxon>
    </lineage>
</organism>
<feature type="domain" description="Luciferase-like" evidence="5">
    <location>
        <begin position="20"/>
        <end position="331"/>
    </location>
</feature>
<reference evidence="6 7" key="1">
    <citation type="journal article" date="2014" name="World J. Microbiol. Biotechnol.">
        <title>Biodiversity and physiological characteristics of Antarctic and Arctic lichens-associated bacteria.</title>
        <authorList>
            <person name="Lee Y.M."/>
            <person name="Kim E.H."/>
            <person name="Lee H.K."/>
            <person name="Hong S.G."/>
        </authorList>
    </citation>
    <scope>NUCLEOTIDE SEQUENCE [LARGE SCALE GENOMIC DNA]</scope>
    <source>
        <strain evidence="6 7">PAMC 26569</strain>
    </source>
</reference>
<dbReference type="RefSeq" id="WP_171836102.1">
    <property type="nucleotide sequence ID" value="NZ_CP053708.1"/>
</dbReference>
<dbReference type="KEGG" id="lck:HN018_01900"/>
<keyword evidence="4" id="KW-0503">Monooxygenase</keyword>
<dbReference type="PANTHER" id="PTHR42847">
    <property type="entry name" value="ALKANESULFONATE MONOOXYGENASE"/>
    <property type="match status" value="1"/>
</dbReference>
<dbReference type="SUPFAM" id="SSF51679">
    <property type="entry name" value="Bacterial luciferase-like"/>
    <property type="match status" value="1"/>
</dbReference>
<dbReference type="Pfam" id="PF00296">
    <property type="entry name" value="Bac_luciferase"/>
    <property type="match status" value="1"/>
</dbReference>
<keyword evidence="1" id="KW-0285">Flavoprotein</keyword>
<dbReference type="CDD" id="cd01094">
    <property type="entry name" value="Alkanesulfonate_monoxygenase"/>
    <property type="match status" value="1"/>
</dbReference>
<dbReference type="GO" id="GO:0008726">
    <property type="term" value="F:alkanesulfonate monooxygenase activity"/>
    <property type="evidence" value="ECO:0007669"/>
    <property type="project" value="TreeGrafter"/>
</dbReference>
<dbReference type="PANTHER" id="PTHR42847:SF4">
    <property type="entry name" value="ALKANESULFONATE MONOOXYGENASE-RELATED"/>
    <property type="match status" value="1"/>
</dbReference>
<gene>
    <name evidence="6" type="ORF">HN018_01900</name>
</gene>
<keyword evidence="7" id="KW-1185">Reference proteome</keyword>
<dbReference type="EMBL" id="CP053708">
    <property type="protein sequence ID" value="QKE88964.1"/>
    <property type="molecule type" value="Genomic_DNA"/>
</dbReference>
<dbReference type="Gene3D" id="3.20.20.30">
    <property type="entry name" value="Luciferase-like domain"/>
    <property type="match status" value="1"/>
</dbReference>
<evidence type="ECO:0000256" key="4">
    <source>
        <dbReference type="ARBA" id="ARBA00023033"/>
    </source>
</evidence>
<evidence type="ECO:0000256" key="1">
    <source>
        <dbReference type="ARBA" id="ARBA00022630"/>
    </source>
</evidence>
<keyword evidence="2" id="KW-0288">FMN</keyword>
<evidence type="ECO:0000313" key="7">
    <source>
        <dbReference type="Proteomes" id="UP000500767"/>
    </source>
</evidence>
<evidence type="ECO:0000313" key="6">
    <source>
        <dbReference type="EMBL" id="QKE88964.1"/>
    </source>
</evidence>
<name>A0A6M8GZ59_9PROT</name>
<dbReference type="InterPro" id="IPR036661">
    <property type="entry name" value="Luciferase-like_sf"/>
</dbReference>
<evidence type="ECO:0000256" key="2">
    <source>
        <dbReference type="ARBA" id="ARBA00022643"/>
    </source>
</evidence>
<dbReference type="InterPro" id="IPR011251">
    <property type="entry name" value="Luciferase-like_dom"/>
</dbReference>
<dbReference type="AlphaFoldDB" id="A0A6M8GZ59"/>
<proteinExistence type="predicted"/>
<keyword evidence="3" id="KW-0560">Oxidoreductase</keyword>
<accession>A0A6M8GZ59</accession>
<sequence length="368" mass="40739">MNIPQPTRFGLPSDTGAKDFGLFLPVANGGWILSSTTPVIDGSYEYNRRAALLAEAIGLDFVMSMAKFRGYGGRTDHWRTSLDSTVLMSALAAQTSRVKIWTTFHTLLQNPAVAAKMIATLDQVSHGRAGLNVVPGAFKGEFAQMGAWPDNVNHDDRYELASEWLRAVKSLWTQPSTTQRGRYFNLEDCHSDPKPVQSPRPFIVAAGMSERGMRFAIEETDAIFIGGRDDDELRATSLRAKEMAHEAGRRLRTYAMLILVIEDSDAEAEATIARFRDGFDEEAFYGMMRSYGMIDAEIGRENAFTARARTGITAPHAAGSPETITRRMTELIEHCDLDGMMLIFPDYLDGLARFGATILPALHARFGQ</sequence>
<dbReference type="GO" id="GO:0046306">
    <property type="term" value="P:alkanesulfonate catabolic process"/>
    <property type="evidence" value="ECO:0007669"/>
    <property type="project" value="TreeGrafter"/>
</dbReference>
<evidence type="ECO:0000259" key="5">
    <source>
        <dbReference type="Pfam" id="PF00296"/>
    </source>
</evidence>
<evidence type="ECO:0000256" key="3">
    <source>
        <dbReference type="ARBA" id="ARBA00023002"/>
    </source>
</evidence>
<dbReference type="Proteomes" id="UP000500767">
    <property type="component" value="Chromosome"/>
</dbReference>
<protein>
    <submittedName>
        <fullName evidence="6">LLM class flavin-dependent oxidoreductase</fullName>
    </submittedName>
</protein>
<dbReference type="InterPro" id="IPR050172">
    <property type="entry name" value="SsuD_RutA_monooxygenase"/>
</dbReference>